<dbReference type="SUPFAM" id="SSF63829">
    <property type="entry name" value="Calcium-dependent phosphotriesterase"/>
    <property type="match status" value="1"/>
</dbReference>
<dbReference type="Gene3D" id="2.120.10.30">
    <property type="entry name" value="TolB, C-terminal domain"/>
    <property type="match status" value="1"/>
</dbReference>
<name>A0A9X1ISD7_9SPHN</name>
<dbReference type="RefSeq" id="WP_214624564.1">
    <property type="nucleotide sequence ID" value="NZ_JAHGAW010000010.1"/>
</dbReference>
<reference evidence="4" key="1">
    <citation type="submission" date="2021-05" db="EMBL/GenBank/DDBJ databases">
        <title>Genome of Sphingobium sp. strain.</title>
        <authorList>
            <person name="Fan R."/>
        </authorList>
    </citation>
    <scope>NUCLEOTIDE SEQUENCE</scope>
    <source>
        <strain evidence="4">H33</strain>
    </source>
</reference>
<accession>A0A9X1ISD7</accession>
<dbReference type="Proteomes" id="UP001138757">
    <property type="component" value="Unassembled WGS sequence"/>
</dbReference>
<dbReference type="Pfam" id="PF08450">
    <property type="entry name" value="SGL"/>
    <property type="match status" value="1"/>
</dbReference>
<keyword evidence="1" id="KW-0378">Hydrolase</keyword>
<dbReference type="InterPro" id="IPR051262">
    <property type="entry name" value="SMP-30/CGR1_Lactonase"/>
</dbReference>
<dbReference type="InterPro" id="IPR011042">
    <property type="entry name" value="6-blade_b-propeller_TolB-like"/>
</dbReference>
<protein>
    <submittedName>
        <fullName evidence="4">SMP-30/gluconolactonase/LRE family protein</fullName>
    </submittedName>
</protein>
<feature type="domain" description="SMP-30/Gluconolactonase/LRE-like region" evidence="3">
    <location>
        <begin position="60"/>
        <end position="280"/>
    </location>
</feature>
<evidence type="ECO:0000313" key="4">
    <source>
        <dbReference type="EMBL" id="MBT2188307.1"/>
    </source>
</evidence>
<dbReference type="InterPro" id="IPR013658">
    <property type="entry name" value="SGL"/>
</dbReference>
<organism evidence="4 5">
    <name type="scientific">Sphingobium nicotianae</name>
    <dbReference type="NCBI Taxonomy" id="2782607"/>
    <lineage>
        <taxon>Bacteria</taxon>
        <taxon>Pseudomonadati</taxon>
        <taxon>Pseudomonadota</taxon>
        <taxon>Alphaproteobacteria</taxon>
        <taxon>Sphingomonadales</taxon>
        <taxon>Sphingomonadaceae</taxon>
        <taxon>Sphingobium</taxon>
    </lineage>
</organism>
<dbReference type="PANTHER" id="PTHR47572:SF4">
    <property type="entry name" value="LACTONASE DRP35"/>
    <property type="match status" value="1"/>
</dbReference>
<feature type="chain" id="PRO_5040738122" evidence="2">
    <location>
        <begin position="20"/>
        <end position="302"/>
    </location>
</feature>
<sequence length="302" mass="32232">MKRIAALLAAIALVGTARAETLKDICGDCTFEKYASCGEFLEGINFDKQGHAWAVGLMSGAIIEVVDGKCGVRAKTGGKPNGARFHADGRLFVTDQQRGVLTFDPRTNAITIFADKIDGKPMVNANDLVFDDKGGLYVTVPGTSSYLDHSGQLIYFAPGSSSAKVVADKLPYPNGVAIEADSQFVNVGLYGDKTIVTIPSATNPGTPRTAYAAVRTEGGIGPDGMARDSEGRIYWANFFSGAIGVTDTRGFVLGYAKLPDDAGRFTTNLAFYKGYLYLTEASKGEIWRVKVSTTGQALYYQP</sequence>
<keyword evidence="2" id="KW-0732">Signal</keyword>
<proteinExistence type="predicted"/>
<dbReference type="EMBL" id="JAHGAW010000010">
    <property type="protein sequence ID" value="MBT2188307.1"/>
    <property type="molecule type" value="Genomic_DNA"/>
</dbReference>
<comment type="caution">
    <text evidence="4">The sequence shown here is derived from an EMBL/GenBank/DDBJ whole genome shotgun (WGS) entry which is preliminary data.</text>
</comment>
<feature type="signal peptide" evidence="2">
    <location>
        <begin position="1"/>
        <end position="19"/>
    </location>
</feature>
<evidence type="ECO:0000313" key="5">
    <source>
        <dbReference type="Proteomes" id="UP001138757"/>
    </source>
</evidence>
<dbReference type="GO" id="GO:0016787">
    <property type="term" value="F:hydrolase activity"/>
    <property type="evidence" value="ECO:0007669"/>
    <property type="project" value="UniProtKB-KW"/>
</dbReference>
<keyword evidence="5" id="KW-1185">Reference proteome</keyword>
<dbReference type="PANTHER" id="PTHR47572">
    <property type="entry name" value="LIPOPROTEIN-RELATED"/>
    <property type="match status" value="1"/>
</dbReference>
<evidence type="ECO:0000256" key="1">
    <source>
        <dbReference type="ARBA" id="ARBA00022801"/>
    </source>
</evidence>
<evidence type="ECO:0000256" key="2">
    <source>
        <dbReference type="SAM" id="SignalP"/>
    </source>
</evidence>
<dbReference type="AlphaFoldDB" id="A0A9X1ISD7"/>
<gene>
    <name evidence="4" type="ORF">KK488_15230</name>
</gene>
<evidence type="ECO:0000259" key="3">
    <source>
        <dbReference type="Pfam" id="PF08450"/>
    </source>
</evidence>